<dbReference type="Pfam" id="PF10080">
    <property type="entry name" value="FtrD-like"/>
    <property type="match status" value="1"/>
</dbReference>
<dbReference type="Proteomes" id="UP000190868">
    <property type="component" value="Chromosome"/>
</dbReference>
<gene>
    <name evidence="1" type="ORF">CPIN18021_0045</name>
</gene>
<sequence>MSIYFFHVISSFFGLVFFAALSNKTKSIKIIFLPSFIGALLGILIFKFARYFLIDSSVKIFFDYLAILFLIISCFCIFFEFKPVKIFTFGVLSLCFGFSYSLNSSLFPLFDSQLLDTMSIISFFLMLLGMLFSIFIFFLISNLKDKICSHIVKTTSFSVVIVLLLEKVSQALLESMRAGIVATHSWLLSLVAKGIYFNSFAIYYYIALSVVIALFALRSAPKLQSKDDIGSKEYRFLKAQRNFIFSNFKYSFYIIFISLCFVLYYDLYASRPPQISDPTYVEPKNDKFVFDVEELSDNKLHRYAYITDEGKEVRFFLLNRFADRASPVIVFDACMICGDMGYIKQDNDLICISCNVRIFLPSVGKQGGCNPIPMEFEFDGKHVTVDRQTIVNGAGYFSKVVEKMVLDPVSKKEVSNLTSKSYLYYGHTYFFENEKTQATFEANPEKFVDTNGTLK</sequence>
<evidence type="ECO:0000313" key="1">
    <source>
        <dbReference type="EMBL" id="AQW86908.1"/>
    </source>
</evidence>
<dbReference type="AlphaFoldDB" id="A0A1S6U556"/>
<accession>A0A1S6U556</accession>
<reference evidence="2" key="1">
    <citation type="submission" date="2016-09" db="EMBL/GenBank/DDBJ databases">
        <title>Comparative genomics of the Campylobacter concisus group.</title>
        <authorList>
            <person name="Miller W.G."/>
            <person name="Yee E."/>
            <person name="Chapman M.H."/>
            <person name="Huynh S."/>
            <person name="Bono J.L."/>
            <person name="On S.L.W."/>
            <person name="StLeger J."/>
            <person name="Foster G."/>
            <person name="Parker C.T."/>
        </authorList>
    </citation>
    <scope>NUCLEOTIDE SEQUENCE [LARGE SCALE GENOMIC DNA]</scope>
    <source>
        <strain evidence="2">RM18021</strain>
    </source>
</reference>
<name>A0A1S6U556_9BACT</name>
<dbReference type="RefSeq" id="WP_078424130.1">
    <property type="nucleotide sequence ID" value="NZ_CP017258.1"/>
</dbReference>
<dbReference type="InterPro" id="IPR018758">
    <property type="entry name" value="FtrD-like"/>
</dbReference>
<evidence type="ECO:0000313" key="2">
    <source>
        <dbReference type="Proteomes" id="UP000190868"/>
    </source>
</evidence>
<proteinExistence type="predicted"/>
<protein>
    <submittedName>
        <fullName evidence="1">Ferrirhodotorulic acid ABC transporter, permease protein</fullName>
    </submittedName>
</protein>
<organism evidence="1 2">
    <name type="scientific">Campylobacter pinnipediorum subsp. caledonicus</name>
    <dbReference type="NCBI Taxonomy" id="1874362"/>
    <lineage>
        <taxon>Bacteria</taxon>
        <taxon>Pseudomonadati</taxon>
        <taxon>Campylobacterota</taxon>
        <taxon>Epsilonproteobacteria</taxon>
        <taxon>Campylobacterales</taxon>
        <taxon>Campylobacteraceae</taxon>
        <taxon>Campylobacter</taxon>
    </lineage>
</organism>
<keyword evidence="2" id="KW-1185">Reference proteome</keyword>
<dbReference type="EMBL" id="CP017258">
    <property type="protein sequence ID" value="AQW86908.1"/>
    <property type="molecule type" value="Genomic_DNA"/>
</dbReference>